<keyword evidence="1" id="KW-1133">Transmembrane helix</keyword>
<feature type="transmembrane region" description="Helical" evidence="1">
    <location>
        <begin position="69"/>
        <end position="90"/>
    </location>
</feature>
<keyword evidence="1" id="KW-0812">Transmembrane</keyword>
<comment type="caution">
    <text evidence="2">The sequence shown here is derived from an EMBL/GenBank/DDBJ whole genome shotgun (WGS) entry which is preliminary data.</text>
</comment>
<evidence type="ECO:0000313" key="2">
    <source>
        <dbReference type="EMBL" id="MCX2837304.1"/>
    </source>
</evidence>
<feature type="transmembrane region" description="Helical" evidence="1">
    <location>
        <begin position="110"/>
        <end position="135"/>
    </location>
</feature>
<dbReference type="Proteomes" id="UP001148482">
    <property type="component" value="Unassembled WGS sequence"/>
</dbReference>
<feature type="transmembrane region" description="Helical" evidence="1">
    <location>
        <begin position="41"/>
        <end position="62"/>
    </location>
</feature>
<dbReference type="EMBL" id="JAPJDA010000005">
    <property type="protein sequence ID" value="MCX2837304.1"/>
    <property type="molecule type" value="Genomic_DNA"/>
</dbReference>
<keyword evidence="3" id="KW-1185">Reference proteome</keyword>
<organism evidence="2 3">
    <name type="scientific">Salinimicrobium profundisediminis</name>
    <dbReference type="NCBI Taxonomy" id="2994553"/>
    <lineage>
        <taxon>Bacteria</taxon>
        <taxon>Pseudomonadati</taxon>
        <taxon>Bacteroidota</taxon>
        <taxon>Flavobacteriia</taxon>
        <taxon>Flavobacteriales</taxon>
        <taxon>Flavobacteriaceae</taxon>
        <taxon>Salinimicrobium</taxon>
    </lineage>
</organism>
<evidence type="ECO:0000256" key="1">
    <source>
        <dbReference type="SAM" id="Phobius"/>
    </source>
</evidence>
<dbReference type="RefSeq" id="WP_266068520.1">
    <property type="nucleotide sequence ID" value="NZ_JAPJDA010000005.1"/>
</dbReference>
<name>A0A9X3I097_9FLAO</name>
<evidence type="ECO:0000313" key="3">
    <source>
        <dbReference type="Proteomes" id="UP001148482"/>
    </source>
</evidence>
<keyword evidence="1" id="KW-0472">Membrane</keyword>
<proteinExistence type="predicted"/>
<reference evidence="2" key="1">
    <citation type="submission" date="2022-11" db="EMBL/GenBank/DDBJ databases">
        <title>Salinimicrobium profundisediminis sp. nov., isolated from deep-sea sediment of the Mariana Trench.</title>
        <authorList>
            <person name="Fu H."/>
        </authorList>
    </citation>
    <scope>NUCLEOTIDE SEQUENCE</scope>
    <source>
        <strain evidence="2">MT39</strain>
    </source>
</reference>
<accession>A0A9X3I097</accession>
<gene>
    <name evidence="2" type="ORF">OQ279_04005</name>
</gene>
<sequence>MKKKNILKFLFLVVLFYPLFTLFSAVGNLGDVGLQEAHESVLNYQISIWVSWLVLVVASVYFKWNKQKNFFFFFTYAFVLVAFGFLGYLGQKLVTQYDLPNKFMDGYSFGVLHALQHIISSVVLTGFLQAAVWWFTRRWHRR</sequence>
<protein>
    <submittedName>
        <fullName evidence="2">Uncharacterized protein</fullName>
    </submittedName>
</protein>
<dbReference type="AlphaFoldDB" id="A0A9X3I097"/>